<sequence>YTMCCRNGKIKLPQHYFTFPSAPPFLIGLLTEDTDRAVKFRNNIRNYNNALSFTSLGCKIDRSVDGPFGIRCFKIFGQLVHNMGSILPRNNEAPAFAQIYLMGQDTNDEADHRVFMSQSDIDPSIIKQFLDFFYVSNLYAIQFKMAYQISLQYESISFRIKSIPPPPPGQFSHNVRTYVWPAASEVAMVVGGGGDIGENNRDIILHSVDGGFKRVSERHTGYLPLRYPVLF</sequence>
<feature type="non-terminal residue" evidence="1">
    <location>
        <position position="1"/>
    </location>
</feature>
<evidence type="ECO:0000313" key="2">
    <source>
        <dbReference type="Proteomes" id="UP000001072"/>
    </source>
</evidence>
<proteinExistence type="predicted"/>
<dbReference type="OrthoDB" id="2272314at2759"/>
<protein>
    <submittedName>
        <fullName evidence="1">Uncharacterized protein</fullName>
    </submittedName>
</protein>
<evidence type="ECO:0000313" key="1">
    <source>
        <dbReference type="EMBL" id="EGG08616.1"/>
    </source>
</evidence>
<dbReference type="PANTHER" id="PTHR45786:SF74">
    <property type="entry name" value="ATP-DEPENDENT DNA HELICASE"/>
    <property type="match status" value="1"/>
</dbReference>
<name>F4RG27_MELLP</name>
<dbReference type="Proteomes" id="UP000001072">
    <property type="component" value="Unassembled WGS sequence"/>
</dbReference>
<dbReference type="HOGENOM" id="CLU_001324_5_1_1"/>
<dbReference type="AlphaFoldDB" id="F4RG27"/>
<dbReference type="PANTHER" id="PTHR45786">
    <property type="entry name" value="DNA BINDING PROTEIN-LIKE"/>
    <property type="match status" value="1"/>
</dbReference>
<accession>F4RG27</accession>
<dbReference type="eggNOG" id="KOG0987">
    <property type="taxonomic scope" value="Eukaryota"/>
</dbReference>
<dbReference type="VEuPathDB" id="FungiDB:MELLADRAFT_28670"/>
<dbReference type="RefSeq" id="XP_007408202.1">
    <property type="nucleotide sequence ID" value="XM_007408140.1"/>
</dbReference>
<keyword evidence="2" id="KW-1185">Reference proteome</keyword>
<feature type="non-terminal residue" evidence="1">
    <location>
        <position position="231"/>
    </location>
</feature>
<dbReference type="KEGG" id="mlr:MELLADRAFT_28670"/>
<gene>
    <name evidence="1" type="ORF">MELLADRAFT_28670</name>
</gene>
<reference evidence="2" key="1">
    <citation type="journal article" date="2011" name="Proc. Natl. Acad. Sci. U.S.A.">
        <title>Obligate biotrophy features unraveled by the genomic analysis of rust fungi.</title>
        <authorList>
            <person name="Duplessis S."/>
            <person name="Cuomo C.A."/>
            <person name="Lin Y.-C."/>
            <person name="Aerts A."/>
            <person name="Tisserant E."/>
            <person name="Veneault-Fourrey C."/>
            <person name="Joly D.L."/>
            <person name="Hacquard S."/>
            <person name="Amselem J."/>
            <person name="Cantarel B.L."/>
            <person name="Chiu R."/>
            <person name="Coutinho P.M."/>
            <person name="Feau N."/>
            <person name="Field M."/>
            <person name="Frey P."/>
            <person name="Gelhaye E."/>
            <person name="Goldberg J."/>
            <person name="Grabherr M.G."/>
            <person name="Kodira C.D."/>
            <person name="Kohler A."/>
            <person name="Kuees U."/>
            <person name="Lindquist E.A."/>
            <person name="Lucas S.M."/>
            <person name="Mago R."/>
            <person name="Mauceli E."/>
            <person name="Morin E."/>
            <person name="Murat C."/>
            <person name="Pangilinan J.L."/>
            <person name="Park R."/>
            <person name="Pearson M."/>
            <person name="Quesneville H."/>
            <person name="Rouhier N."/>
            <person name="Sakthikumar S."/>
            <person name="Salamov A.A."/>
            <person name="Schmutz J."/>
            <person name="Selles B."/>
            <person name="Shapiro H."/>
            <person name="Tanguay P."/>
            <person name="Tuskan G.A."/>
            <person name="Henrissat B."/>
            <person name="Van de Peer Y."/>
            <person name="Rouze P."/>
            <person name="Ellis J.G."/>
            <person name="Dodds P.N."/>
            <person name="Schein J.E."/>
            <person name="Zhong S."/>
            <person name="Hamelin R.C."/>
            <person name="Grigoriev I.V."/>
            <person name="Szabo L.J."/>
            <person name="Martin F."/>
        </authorList>
    </citation>
    <scope>NUCLEOTIDE SEQUENCE [LARGE SCALE GENOMIC DNA]</scope>
    <source>
        <strain evidence="2">98AG31 / pathotype 3-4-7</strain>
    </source>
</reference>
<dbReference type="EMBL" id="GL883100">
    <property type="protein sequence ID" value="EGG08616.1"/>
    <property type="molecule type" value="Genomic_DNA"/>
</dbReference>
<dbReference type="GeneID" id="18927024"/>
<organism evidence="2">
    <name type="scientific">Melampsora larici-populina (strain 98AG31 / pathotype 3-4-7)</name>
    <name type="common">Poplar leaf rust fungus</name>
    <dbReference type="NCBI Taxonomy" id="747676"/>
    <lineage>
        <taxon>Eukaryota</taxon>
        <taxon>Fungi</taxon>
        <taxon>Dikarya</taxon>
        <taxon>Basidiomycota</taxon>
        <taxon>Pucciniomycotina</taxon>
        <taxon>Pucciniomycetes</taxon>
        <taxon>Pucciniales</taxon>
        <taxon>Melampsoraceae</taxon>
        <taxon>Melampsora</taxon>
    </lineage>
</organism>
<dbReference type="InParanoid" id="F4RG27"/>